<dbReference type="PANTHER" id="PTHR43372:SF4">
    <property type="entry name" value="FATTY-ACID AMIDE HYDROLASE 2"/>
    <property type="match status" value="1"/>
</dbReference>
<keyword evidence="3" id="KW-1185">Reference proteome</keyword>
<evidence type="ECO:0000313" key="2">
    <source>
        <dbReference type="EMBL" id="MDO1583353.1"/>
    </source>
</evidence>
<dbReference type="PANTHER" id="PTHR43372">
    <property type="entry name" value="FATTY-ACID AMIDE HYDROLASE"/>
    <property type="match status" value="1"/>
</dbReference>
<dbReference type="InterPro" id="IPR052739">
    <property type="entry name" value="FAAH2"/>
</dbReference>
<gene>
    <name evidence="2" type="ORF">Q2T52_14765</name>
</gene>
<sequence length="246" mass="27002">MSKTNAPHGWTATETLAELHSRRIVAVELFAHMTGRFQKLAPQVNSVIETRMDLARSTAKADDNGEISGPLAGLPMTIKDTYEVKGFGCTGGMPELKDYRSVRDADAVARLRKAGAVFWGKTNMPVAAVDHQSYNPIFGVTNNPWDSAARLEAHQAALLPRWRQGSPRSNSAVTLAARSGYRRISVACGVTGRAMASFRSVGGSRPIRARWSSLRCPYADLWRGTRPIFRWLLTSLLARYTEKPGG</sequence>
<dbReference type="Proteomes" id="UP001169006">
    <property type="component" value="Unassembled WGS sequence"/>
</dbReference>
<dbReference type="EMBL" id="JAUKWQ010000004">
    <property type="protein sequence ID" value="MDO1583353.1"/>
    <property type="molecule type" value="Genomic_DNA"/>
</dbReference>
<comment type="caution">
    <text evidence="2">The sequence shown here is derived from an EMBL/GenBank/DDBJ whole genome shotgun (WGS) entry which is preliminary data.</text>
</comment>
<reference evidence="2" key="2">
    <citation type="submission" date="2023-07" db="EMBL/GenBank/DDBJ databases">
        <authorList>
            <person name="Sun H."/>
        </authorList>
    </citation>
    <scope>NUCLEOTIDE SEQUENCE</scope>
    <source>
        <strain evidence="2">05753</strain>
    </source>
</reference>
<dbReference type="InterPro" id="IPR036928">
    <property type="entry name" value="AS_sf"/>
</dbReference>
<proteinExistence type="predicted"/>
<evidence type="ECO:0000313" key="3">
    <source>
        <dbReference type="Proteomes" id="UP001169006"/>
    </source>
</evidence>
<accession>A0ABT8SZ78</accession>
<dbReference type="Gene3D" id="3.90.1300.10">
    <property type="entry name" value="Amidase signature (AS) domain"/>
    <property type="match status" value="1"/>
</dbReference>
<reference evidence="2" key="1">
    <citation type="journal article" date="2015" name="Int. J. Syst. Evol. Microbiol.">
        <title>Rhizobium oryzicola sp. nov., potential plant-growth-promoting endophytic bacteria isolated from rice roots.</title>
        <authorList>
            <person name="Zhang X.X."/>
            <person name="Gao J.S."/>
            <person name="Cao Y.H."/>
            <person name="Sheirdil R.A."/>
            <person name="Wang X.C."/>
            <person name="Zhang L."/>
        </authorList>
    </citation>
    <scope>NUCLEOTIDE SEQUENCE</scope>
    <source>
        <strain evidence="2">05753</strain>
    </source>
</reference>
<evidence type="ECO:0000259" key="1">
    <source>
        <dbReference type="Pfam" id="PF01425"/>
    </source>
</evidence>
<feature type="domain" description="Amidase" evidence="1">
    <location>
        <begin position="32"/>
        <end position="148"/>
    </location>
</feature>
<organism evidence="2 3">
    <name type="scientific">Rhizobium oryzicola</name>
    <dbReference type="NCBI Taxonomy" id="1232668"/>
    <lineage>
        <taxon>Bacteria</taxon>
        <taxon>Pseudomonadati</taxon>
        <taxon>Pseudomonadota</taxon>
        <taxon>Alphaproteobacteria</taxon>
        <taxon>Hyphomicrobiales</taxon>
        <taxon>Rhizobiaceae</taxon>
        <taxon>Rhizobium/Agrobacterium group</taxon>
        <taxon>Rhizobium</taxon>
    </lineage>
</organism>
<protein>
    <submittedName>
        <fullName evidence="2">Amidase family protein</fullName>
    </submittedName>
</protein>
<dbReference type="InterPro" id="IPR023631">
    <property type="entry name" value="Amidase_dom"/>
</dbReference>
<dbReference type="SUPFAM" id="SSF75304">
    <property type="entry name" value="Amidase signature (AS) enzymes"/>
    <property type="match status" value="1"/>
</dbReference>
<name>A0ABT8SZ78_9HYPH</name>
<dbReference type="Pfam" id="PF01425">
    <property type="entry name" value="Amidase"/>
    <property type="match status" value="1"/>
</dbReference>